<feature type="chain" id="PRO_5003472760" evidence="1">
    <location>
        <begin position="25"/>
        <end position="148"/>
    </location>
</feature>
<dbReference type="GeneID" id="20642462"/>
<sequence>MKASGTSVIGALAVLQLQAAPSDAVQVSVRGSFDDELCTNVSTVAIEEGGCDDDDDNSSECMGFGSGPYYAQRSCGDSRTIVIDATFGQAPYFMIEYYEDVDCKKLASSEAYLADGECHYFTMGSVRVWTAEDKSLAAVLQGNCESGD</sequence>
<organism evidence="2 3">
    <name type="scientific">Phytophthora sojae (strain P6497)</name>
    <name type="common">Soybean stem and root rot agent</name>
    <name type="synonym">Phytophthora megasperma f. sp. glycines</name>
    <dbReference type="NCBI Taxonomy" id="1094619"/>
    <lineage>
        <taxon>Eukaryota</taxon>
        <taxon>Sar</taxon>
        <taxon>Stramenopiles</taxon>
        <taxon>Oomycota</taxon>
        <taxon>Peronosporomycetes</taxon>
        <taxon>Peronosporales</taxon>
        <taxon>Peronosporaceae</taxon>
        <taxon>Phytophthora</taxon>
    </lineage>
</organism>
<protein>
    <submittedName>
        <fullName evidence="2">Uncharacterized protein</fullName>
    </submittedName>
</protein>
<dbReference type="EMBL" id="JH159158">
    <property type="protein sequence ID" value="EGZ11315.1"/>
    <property type="molecule type" value="Genomic_DNA"/>
</dbReference>
<accession>G5A072</accession>
<dbReference type="InParanoid" id="G5A072"/>
<proteinExistence type="predicted"/>
<dbReference type="Proteomes" id="UP000002640">
    <property type="component" value="Unassembled WGS sequence"/>
</dbReference>
<feature type="signal peptide" evidence="1">
    <location>
        <begin position="1"/>
        <end position="24"/>
    </location>
</feature>
<evidence type="ECO:0000256" key="1">
    <source>
        <dbReference type="SAM" id="SignalP"/>
    </source>
</evidence>
<keyword evidence="1" id="KW-0732">Signal</keyword>
<dbReference type="KEGG" id="psoj:PHYSODRAFT_304849"/>
<dbReference type="AlphaFoldDB" id="G5A072"/>
<keyword evidence="3" id="KW-1185">Reference proteome</keyword>
<evidence type="ECO:0000313" key="2">
    <source>
        <dbReference type="EMBL" id="EGZ11315.1"/>
    </source>
</evidence>
<dbReference type="RefSeq" id="XP_009534060.1">
    <property type="nucleotide sequence ID" value="XM_009535765.1"/>
</dbReference>
<reference evidence="2 3" key="1">
    <citation type="journal article" date="2006" name="Science">
        <title>Phytophthora genome sequences uncover evolutionary origins and mechanisms of pathogenesis.</title>
        <authorList>
            <person name="Tyler B.M."/>
            <person name="Tripathy S."/>
            <person name="Zhang X."/>
            <person name="Dehal P."/>
            <person name="Jiang R.H."/>
            <person name="Aerts A."/>
            <person name="Arredondo F.D."/>
            <person name="Baxter L."/>
            <person name="Bensasson D."/>
            <person name="Beynon J.L."/>
            <person name="Chapman J."/>
            <person name="Damasceno C.M."/>
            <person name="Dorrance A.E."/>
            <person name="Dou D."/>
            <person name="Dickerman A.W."/>
            <person name="Dubchak I.L."/>
            <person name="Garbelotto M."/>
            <person name="Gijzen M."/>
            <person name="Gordon S.G."/>
            <person name="Govers F."/>
            <person name="Grunwald N.J."/>
            <person name="Huang W."/>
            <person name="Ivors K.L."/>
            <person name="Jones R.W."/>
            <person name="Kamoun S."/>
            <person name="Krampis K."/>
            <person name="Lamour K.H."/>
            <person name="Lee M.K."/>
            <person name="McDonald W.H."/>
            <person name="Medina M."/>
            <person name="Meijer H.J."/>
            <person name="Nordberg E.K."/>
            <person name="Maclean D.J."/>
            <person name="Ospina-Giraldo M.D."/>
            <person name="Morris P.F."/>
            <person name="Phuntumart V."/>
            <person name="Putnam N.H."/>
            <person name="Rash S."/>
            <person name="Rose J.K."/>
            <person name="Sakihama Y."/>
            <person name="Salamov A.A."/>
            <person name="Savidor A."/>
            <person name="Scheuring C.F."/>
            <person name="Smith B.M."/>
            <person name="Sobral B.W."/>
            <person name="Terry A."/>
            <person name="Torto-Alalibo T.A."/>
            <person name="Win J."/>
            <person name="Xu Z."/>
            <person name="Zhang H."/>
            <person name="Grigoriev I.V."/>
            <person name="Rokhsar D.S."/>
            <person name="Boore J.L."/>
        </authorList>
    </citation>
    <scope>NUCLEOTIDE SEQUENCE [LARGE SCALE GENOMIC DNA]</scope>
    <source>
        <strain evidence="2 3">P6497</strain>
    </source>
</reference>
<gene>
    <name evidence="2" type="ORF">PHYSODRAFT_304849</name>
</gene>
<evidence type="ECO:0000313" key="3">
    <source>
        <dbReference type="Proteomes" id="UP000002640"/>
    </source>
</evidence>
<name>G5A072_PHYSP</name>